<sequence length="456" mass="51057">MGLRNLKAAVTETIKETIKAACRPSWALMGKKRDRESRGFGSSSSITVTHTITQTTSQATTPDLPPLISCNHPFARRDRSWSPSLLTIDSEIEFSPEGTPPGVALGIPPEHILDEGPSPIGDPIPLNFHRLPAPATPRRAGDDMLNSLSPFDGASSIASVDNPFVGVCEIDDMSNDGPQGTSWATPEASSEGRTAVRNERRGTVDDATLPLQEYQLSLIHDMLSFSLPNRASERLAAASLFASARHPSFPCLSRGNTATDLDSGSCSLCGTSDTYQEPYPDRDDIFQERRAYLPCGHFFGHRCLYSWMYSAFCNRRPLRCPRGCVSLLHKCGHPTLPVWQRPARLHSDPETAIPWDYDFCESEQGERCIQMISGLTKAERATAPRSTQPEGEEEGKRSLRRRLRDTLVSPVFERMQRAVERRRQEAMRYWKSRQISWWLDSWADTWGIDPQSMTFW</sequence>
<keyword evidence="1" id="KW-0863">Zinc-finger</keyword>
<dbReference type="InterPro" id="IPR001841">
    <property type="entry name" value="Znf_RING"/>
</dbReference>
<feature type="domain" description="RING-type" evidence="3">
    <location>
        <begin position="266"/>
        <end position="321"/>
    </location>
</feature>
<evidence type="ECO:0000256" key="2">
    <source>
        <dbReference type="SAM" id="MobiDB-lite"/>
    </source>
</evidence>
<protein>
    <recommendedName>
        <fullName evidence="3">RING-type domain-containing protein</fullName>
    </recommendedName>
</protein>
<comment type="caution">
    <text evidence="4">The sequence shown here is derived from an EMBL/GenBank/DDBJ whole genome shotgun (WGS) entry which is preliminary data.</text>
</comment>
<dbReference type="EMBL" id="PPTA01000004">
    <property type="protein sequence ID" value="TFB04452.1"/>
    <property type="molecule type" value="Genomic_DNA"/>
</dbReference>
<evidence type="ECO:0000256" key="1">
    <source>
        <dbReference type="PROSITE-ProRule" id="PRU00175"/>
    </source>
</evidence>
<keyword evidence="1" id="KW-0479">Metal-binding</keyword>
<evidence type="ECO:0000313" key="4">
    <source>
        <dbReference type="EMBL" id="TFB04452.1"/>
    </source>
</evidence>
<feature type="region of interest" description="Disordered" evidence="2">
    <location>
        <begin position="378"/>
        <end position="399"/>
    </location>
</feature>
<dbReference type="PROSITE" id="PS50089">
    <property type="entry name" value="ZF_RING_2"/>
    <property type="match status" value="1"/>
</dbReference>
<feature type="compositionally biased region" description="Polar residues" evidence="2">
    <location>
        <begin position="176"/>
        <end position="192"/>
    </location>
</feature>
<evidence type="ECO:0000313" key="5">
    <source>
        <dbReference type="Proteomes" id="UP001642720"/>
    </source>
</evidence>
<reference evidence="4 5" key="1">
    <citation type="submission" date="2018-01" db="EMBL/GenBank/DDBJ databases">
        <title>Genome characterization of the sugarcane-associated fungus Trichoderma ghanense CCMA-1212 and their application in lignocelulose bioconversion.</title>
        <authorList>
            <person name="Steindorff A.S."/>
            <person name="Mendes T.D."/>
            <person name="Vilela E.S.D."/>
            <person name="Rodrigues D.S."/>
            <person name="Formighieri E.F."/>
            <person name="Melo I.S."/>
            <person name="Favaro L.C.L."/>
        </authorList>
    </citation>
    <scope>NUCLEOTIDE SEQUENCE [LARGE SCALE GENOMIC DNA]</scope>
    <source>
        <strain evidence="4 5">CCMA-1212</strain>
    </source>
</reference>
<gene>
    <name evidence="4" type="ORF">CCMA1212_003948</name>
</gene>
<feature type="region of interest" description="Disordered" evidence="2">
    <location>
        <begin position="175"/>
        <end position="202"/>
    </location>
</feature>
<name>A0ABY2H9L7_9HYPO</name>
<dbReference type="GeneID" id="300575726"/>
<dbReference type="RefSeq" id="XP_073560653.1">
    <property type="nucleotide sequence ID" value="XM_073701276.1"/>
</dbReference>
<dbReference type="SUPFAM" id="SSF57850">
    <property type="entry name" value="RING/U-box"/>
    <property type="match status" value="1"/>
</dbReference>
<accession>A0ABY2H9L7</accession>
<dbReference type="Proteomes" id="UP001642720">
    <property type="component" value="Unassembled WGS sequence"/>
</dbReference>
<keyword evidence="5" id="KW-1185">Reference proteome</keyword>
<organism evidence="4 5">
    <name type="scientific">Trichoderma ghanense</name>
    <dbReference type="NCBI Taxonomy" id="65468"/>
    <lineage>
        <taxon>Eukaryota</taxon>
        <taxon>Fungi</taxon>
        <taxon>Dikarya</taxon>
        <taxon>Ascomycota</taxon>
        <taxon>Pezizomycotina</taxon>
        <taxon>Sordariomycetes</taxon>
        <taxon>Hypocreomycetidae</taxon>
        <taxon>Hypocreales</taxon>
        <taxon>Hypocreaceae</taxon>
        <taxon>Trichoderma</taxon>
    </lineage>
</organism>
<evidence type="ECO:0000259" key="3">
    <source>
        <dbReference type="PROSITE" id="PS50089"/>
    </source>
</evidence>
<proteinExistence type="predicted"/>
<keyword evidence="1" id="KW-0862">Zinc</keyword>